<keyword evidence="3" id="KW-1185">Reference proteome</keyword>
<keyword evidence="2" id="KW-1133">Transmembrane helix</keyword>
<feature type="transmembrane region" description="Helical" evidence="2">
    <location>
        <begin position="252"/>
        <end position="277"/>
    </location>
</feature>
<dbReference type="KEGG" id="cvn:111126867"/>
<evidence type="ECO:0000256" key="1">
    <source>
        <dbReference type="SAM" id="MobiDB-lite"/>
    </source>
</evidence>
<feature type="transmembrane region" description="Helical" evidence="2">
    <location>
        <begin position="414"/>
        <end position="435"/>
    </location>
</feature>
<dbReference type="OrthoDB" id="6133340at2759"/>
<evidence type="ECO:0000313" key="4">
    <source>
        <dbReference type="RefSeq" id="XP_022327483.1"/>
    </source>
</evidence>
<name>A0A8B8DHW8_CRAVI</name>
<gene>
    <name evidence="4" type="primary">LOC111126867</name>
</gene>
<feature type="compositionally biased region" description="Low complexity" evidence="1">
    <location>
        <begin position="226"/>
        <end position="239"/>
    </location>
</feature>
<feature type="compositionally biased region" description="Polar residues" evidence="1">
    <location>
        <begin position="171"/>
        <end position="185"/>
    </location>
</feature>
<feature type="region of interest" description="Disordered" evidence="1">
    <location>
        <begin position="114"/>
        <end position="241"/>
    </location>
</feature>
<sequence length="445" mass="48122">MHEMEVNMLHQKLNKERSHMINIFLLAVNILSLIAALLMTFESNNIKNVQLCDLQKALGLIFSEYTPHPCKYNGIHTNSRELLGIGIGFSVLSFIVFGIALIFYCKRSKNIVTNTLDNDEGSDNNTTDTANGHGRGNNDIANRPGGGDTGTVNRQGAGNTDTANRPGGGNTDTANRQGAGNTDTANGHGRGNTDTANRPGGGNTDTANRPGGGNTDTANRPGGGNTDTTNGHGRGNNDTAIRQGEGKFARRIFIALSVKSVVTFLAAFILYILLIHINEEYTDIDYDELDSKMLIRLETYYASDDINSGNDISIGWNNLFLKYDCCAVHEVTGTTNDFDNTPWCTTSGSCQATSSQIPKTCCKGVTKDNYQSASSNCHASVNSGTFKQSCISRMKTLSIVNIDVNTVTTLKFSIFFLLACQLLAAFLWFGLALNCPPHSNVVFPR</sequence>
<feature type="transmembrane region" description="Helical" evidence="2">
    <location>
        <begin position="82"/>
        <end position="104"/>
    </location>
</feature>
<feature type="compositionally biased region" description="Polar residues" evidence="1">
    <location>
        <begin position="150"/>
        <end position="163"/>
    </location>
</feature>
<evidence type="ECO:0000313" key="3">
    <source>
        <dbReference type="Proteomes" id="UP000694844"/>
    </source>
</evidence>
<dbReference type="Proteomes" id="UP000694844">
    <property type="component" value="Chromosome 3"/>
</dbReference>
<protein>
    <submittedName>
        <fullName evidence="4">Uncharacterized protein LOC111126867</fullName>
    </submittedName>
</protein>
<dbReference type="AlphaFoldDB" id="A0A8B8DHW8"/>
<proteinExistence type="predicted"/>
<keyword evidence="2" id="KW-0472">Membrane</keyword>
<evidence type="ECO:0000256" key="2">
    <source>
        <dbReference type="SAM" id="Phobius"/>
    </source>
</evidence>
<accession>A0A8B8DHW8</accession>
<feature type="transmembrane region" description="Helical" evidence="2">
    <location>
        <begin position="21"/>
        <end position="41"/>
    </location>
</feature>
<reference evidence="4" key="1">
    <citation type="submission" date="2025-08" db="UniProtKB">
        <authorList>
            <consortium name="RefSeq"/>
        </authorList>
    </citation>
    <scope>IDENTIFICATION</scope>
    <source>
        <tissue evidence="4">Whole sample</tissue>
    </source>
</reference>
<dbReference type="GeneID" id="111126867"/>
<keyword evidence="2" id="KW-0812">Transmembrane</keyword>
<organism evidence="3 4">
    <name type="scientific">Crassostrea virginica</name>
    <name type="common">Eastern oyster</name>
    <dbReference type="NCBI Taxonomy" id="6565"/>
    <lineage>
        <taxon>Eukaryota</taxon>
        <taxon>Metazoa</taxon>
        <taxon>Spiralia</taxon>
        <taxon>Lophotrochozoa</taxon>
        <taxon>Mollusca</taxon>
        <taxon>Bivalvia</taxon>
        <taxon>Autobranchia</taxon>
        <taxon>Pteriomorphia</taxon>
        <taxon>Ostreida</taxon>
        <taxon>Ostreoidea</taxon>
        <taxon>Ostreidae</taxon>
        <taxon>Crassostrea</taxon>
    </lineage>
</organism>
<dbReference type="RefSeq" id="XP_022327483.1">
    <property type="nucleotide sequence ID" value="XM_022471775.1"/>
</dbReference>